<feature type="transmembrane region" description="Helical" evidence="14">
    <location>
        <begin position="573"/>
        <end position="599"/>
    </location>
</feature>
<dbReference type="GO" id="GO:0016887">
    <property type="term" value="F:ATP hydrolysis activity"/>
    <property type="evidence" value="ECO:0007669"/>
    <property type="project" value="InterPro"/>
</dbReference>
<feature type="region of interest" description="Disordered" evidence="13">
    <location>
        <begin position="859"/>
        <end position="945"/>
    </location>
</feature>
<reference evidence="17" key="1">
    <citation type="journal article" date="2021" name="IMA Fungus">
        <title>Genomic characterization of three marine fungi, including Emericellopsis atlantica sp. nov. with signatures of a generalist lifestyle and marine biomass degradation.</title>
        <authorList>
            <person name="Hagestad O.C."/>
            <person name="Hou L."/>
            <person name="Andersen J.H."/>
            <person name="Hansen E.H."/>
            <person name="Altermark B."/>
            <person name="Li C."/>
            <person name="Kuhnert E."/>
            <person name="Cox R.J."/>
            <person name="Crous P.W."/>
            <person name="Spatafora J.W."/>
            <person name="Lail K."/>
            <person name="Amirebrahimi M."/>
            <person name="Lipzen A."/>
            <person name="Pangilinan J."/>
            <person name="Andreopoulos W."/>
            <person name="Hayes R.D."/>
            <person name="Ng V."/>
            <person name="Grigoriev I.V."/>
            <person name="Jackson S.A."/>
            <person name="Sutton T.D.S."/>
            <person name="Dobson A.D.W."/>
            <person name="Rama T."/>
        </authorList>
    </citation>
    <scope>NUCLEOTIDE SEQUENCE</scope>
    <source>
        <strain evidence="17">TS7</strain>
    </source>
</reference>
<dbReference type="CDD" id="cd18603">
    <property type="entry name" value="ABC_6TM_MRP1_2_3_6_D2_like"/>
    <property type="match status" value="1"/>
</dbReference>
<keyword evidence="12 14" id="KW-0472">Membrane</keyword>
<dbReference type="Pfam" id="PF00005">
    <property type="entry name" value="ABC_tran"/>
    <property type="match status" value="3"/>
</dbReference>
<dbReference type="FunFam" id="1.20.1560.10:FF:000020">
    <property type="entry name" value="ABC metal ion transporter"/>
    <property type="match status" value="1"/>
</dbReference>
<dbReference type="OrthoDB" id="6500128at2759"/>
<dbReference type="InterPro" id="IPR003593">
    <property type="entry name" value="AAA+_ATPase"/>
</dbReference>
<dbReference type="FunFam" id="3.40.50.300:FF:000450">
    <property type="entry name" value="ABC transporter C family member 2"/>
    <property type="match status" value="1"/>
</dbReference>
<dbReference type="EMBL" id="MU251256">
    <property type="protein sequence ID" value="KAG9253885.1"/>
    <property type="molecule type" value="Genomic_DNA"/>
</dbReference>
<dbReference type="GO" id="GO:0000329">
    <property type="term" value="C:fungal-type vacuole membrane"/>
    <property type="evidence" value="ECO:0007669"/>
    <property type="project" value="UniProtKB-ARBA"/>
</dbReference>
<dbReference type="PANTHER" id="PTHR24223">
    <property type="entry name" value="ATP-BINDING CASSETTE SUB-FAMILY C"/>
    <property type="match status" value="1"/>
</dbReference>
<dbReference type="GO" id="GO:0042592">
    <property type="term" value="P:homeostatic process"/>
    <property type="evidence" value="ECO:0007669"/>
    <property type="project" value="UniProtKB-ARBA"/>
</dbReference>
<dbReference type="InterPro" id="IPR036640">
    <property type="entry name" value="ABC1_TM_sf"/>
</dbReference>
<dbReference type="InterPro" id="IPR027417">
    <property type="entry name" value="P-loop_NTPase"/>
</dbReference>
<dbReference type="InterPro" id="IPR056227">
    <property type="entry name" value="TMD0_ABC"/>
</dbReference>
<dbReference type="SUPFAM" id="SSF52540">
    <property type="entry name" value="P-loop containing nucleoside triphosphate hydrolases"/>
    <property type="match status" value="2"/>
</dbReference>
<keyword evidence="3" id="KW-0813">Transport</keyword>
<evidence type="ECO:0000313" key="18">
    <source>
        <dbReference type="Proteomes" id="UP000887229"/>
    </source>
</evidence>
<protein>
    <submittedName>
        <fullName evidence="17">Multidrug resistance-associated protein 1</fullName>
    </submittedName>
</protein>
<feature type="transmembrane region" description="Helical" evidence="14">
    <location>
        <begin position="1024"/>
        <end position="1051"/>
    </location>
</feature>
<feature type="domain" description="ABC transmembrane type-1" evidence="16">
    <location>
        <begin position="315"/>
        <end position="600"/>
    </location>
</feature>
<evidence type="ECO:0000256" key="11">
    <source>
        <dbReference type="ARBA" id="ARBA00022989"/>
    </source>
</evidence>
<feature type="transmembrane region" description="Helical" evidence="14">
    <location>
        <begin position="540"/>
        <end position="561"/>
    </location>
</feature>
<keyword evidence="6 14" id="KW-0812">Transmembrane</keyword>
<dbReference type="GO" id="GO:0005524">
    <property type="term" value="F:ATP binding"/>
    <property type="evidence" value="ECO:0007669"/>
    <property type="project" value="UniProtKB-KW"/>
</dbReference>
<feature type="transmembrane region" description="Helical" evidence="14">
    <location>
        <begin position="456"/>
        <end position="479"/>
    </location>
</feature>
<evidence type="ECO:0000256" key="13">
    <source>
        <dbReference type="SAM" id="MobiDB-lite"/>
    </source>
</evidence>
<evidence type="ECO:0000256" key="12">
    <source>
        <dbReference type="ARBA" id="ARBA00023136"/>
    </source>
</evidence>
<dbReference type="FunFam" id="1.20.1560.10:FF:000001">
    <property type="entry name" value="ATP-binding cassette subfamily C member 1"/>
    <property type="match status" value="1"/>
</dbReference>
<evidence type="ECO:0000256" key="2">
    <source>
        <dbReference type="ARBA" id="ARBA00009726"/>
    </source>
</evidence>
<dbReference type="PROSITE" id="PS50893">
    <property type="entry name" value="ABC_TRANSPORTER_2"/>
    <property type="match status" value="2"/>
</dbReference>
<feature type="domain" description="ABC transporter" evidence="15">
    <location>
        <begin position="1305"/>
        <end position="1613"/>
    </location>
</feature>
<evidence type="ECO:0000256" key="3">
    <source>
        <dbReference type="ARBA" id="ARBA00022448"/>
    </source>
</evidence>
<accession>A0A9P7ZKW9</accession>
<dbReference type="Gene3D" id="1.20.1560.10">
    <property type="entry name" value="ABC transporter type 1, transmembrane domain"/>
    <property type="match status" value="2"/>
</dbReference>
<evidence type="ECO:0000256" key="1">
    <source>
        <dbReference type="ARBA" id="ARBA00004128"/>
    </source>
</evidence>
<feature type="compositionally biased region" description="Basic and acidic residues" evidence="13">
    <location>
        <begin position="892"/>
        <end position="905"/>
    </location>
</feature>
<dbReference type="InterPro" id="IPR003439">
    <property type="entry name" value="ABC_transporter-like_ATP-bd"/>
</dbReference>
<evidence type="ECO:0000256" key="10">
    <source>
        <dbReference type="ARBA" id="ARBA00022967"/>
    </source>
</evidence>
<keyword evidence="18" id="KW-1185">Reference proteome</keyword>
<comment type="similarity">
    <text evidence="2">Belongs to the ABC transporter superfamily. ABCC family. Conjugate transporter (TC 3.A.1.208) subfamily.</text>
</comment>
<dbReference type="GO" id="GO:0140359">
    <property type="term" value="F:ABC-type transporter activity"/>
    <property type="evidence" value="ECO:0007669"/>
    <property type="project" value="InterPro"/>
</dbReference>
<dbReference type="CDD" id="cd18595">
    <property type="entry name" value="ABC_6TM_MRP1_2_3_6_D1_like"/>
    <property type="match status" value="1"/>
</dbReference>
<feature type="transmembrane region" description="Helical" evidence="14">
    <location>
        <begin position="196"/>
        <end position="216"/>
    </location>
</feature>
<comment type="caution">
    <text evidence="17">The sequence shown here is derived from an EMBL/GenBank/DDBJ whole genome shotgun (WGS) entry which is preliminary data.</text>
</comment>
<name>A0A9P7ZKW9_9HYPO</name>
<keyword evidence="7" id="KW-0677">Repeat</keyword>
<dbReference type="PANTHER" id="PTHR24223:SF443">
    <property type="entry name" value="MULTIDRUG-RESISTANCE LIKE PROTEIN 1, ISOFORM I"/>
    <property type="match status" value="1"/>
</dbReference>
<keyword evidence="5" id="KW-0926">Vacuole</keyword>
<evidence type="ECO:0000256" key="7">
    <source>
        <dbReference type="ARBA" id="ARBA00022737"/>
    </source>
</evidence>
<dbReference type="CDD" id="cd03250">
    <property type="entry name" value="ABCC_MRP_domain1"/>
    <property type="match status" value="1"/>
</dbReference>
<keyword evidence="10" id="KW-1278">Translocase</keyword>
<evidence type="ECO:0000256" key="9">
    <source>
        <dbReference type="ARBA" id="ARBA00022840"/>
    </source>
</evidence>
<dbReference type="InterPro" id="IPR050173">
    <property type="entry name" value="ABC_transporter_C-like"/>
</dbReference>
<feature type="transmembrane region" description="Helical" evidence="14">
    <location>
        <begin position="64"/>
        <end position="84"/>
    </location>
</feature>
<evidence type="ECO:0000313" key="17">
    <source>
        <dbReference type="EMBL" id="KAG9253885.1"/>
    </source>
</evidence>
<keyword evidence="4" id="KW-0597">Phosphoprotein</keyword>
<evidence type="ECO:0000256" key="5">
    <source>
        <dbReference type="ARBA" id="ARBA00022554"/>
    </source>
</evidence>
<evidence type="ECO:0000259" key="15">
    <source>
        <dbReference type="PROSITE" id="PS50893"/>
    </source>
</evidence>
<comment type="subcellular location">
    <subcellularLocation>
        <location evidence="1">Vacuole membrane</location>
        <topology evidence="1">Multi-pass membrane protein</topology>
    </subcellularLocation>
</comment>
<dbReference type="Gene3D" id="3.40.50.300">
    <property type="entry name" value="P-loop containing nucleotide triphosphate hydrolases"/>
    <property type="match status" value="2"/>
</dbReference>
<keyword evidence="9" id="KW-0067">ATP-binding</keyword>
<evidence type="ECO:0000256" key="4">
    <source>
        <dbReference type="ARBA" id="ARBA00022553"/>
    </source>
</evidence>
<dbReference type="InterPro" id="IPR011527">
    <property type="entry name" value="ABC1_TM_dom"/>
</dbReference>
<dbReference type="RefSeq" id="XP_046117809.1">
    <property type="nucleotide sequence ID" value="XM_046267033.1"/>
</dbReference>
<proteinExistence type="inferred from homology"/>
<dbReference type="PROSITE" id="PS00211">
    <property type="entry name" value="ABC_TRANSPORTER_1"/>
    <property type="match status" value="2"/>
</dbReference>
<dbReference type="PROSITE" id="PS50929">
    <property type="entry name" value="ABC_TM1F"/>
    <property type="match status" value="2"/>
</dbReference>
<organism evidence="17 18">
    <name type="scientific">Emericellopsis atlantica</name>
    <dbReference type="NCBI Taxonomy" id="2614577"/>
    <lineage>
        <taxon>Eukaryota</taxon>
        <taxon>Fungi</taxon>
        <taxon>Dikarya</taxon>
        <taxon>Ascomycota</taxon>
        <taxon>Pezizomycotina</taxon>
        <taxon>Sordariomycetes</taxon>
        <taxon>Hypocreomycetidae</taxon>
        <taxon>Hypocreales</taxon>
        <taxon>Bionectriaceae</taxon>
        <taxon>Emericellopsis</taxon>
    </lineage>
</organism>
<feature type="transmembrane region" description="Helical" evidence="14">
    <location>
        <begin position="1208"/>
        <end position="1229"/>
    </location>
</feature>
<feature type="compositionally biased region" description="Polar residues" evidence="13">
    <location>
        <begin position="920"/>
        <end position="935"/>
    </location>
</feature>
<feature type="transmembrane region" description="Helical" evidence="14">
    <location>
        <begin position="105"/>
        <end position="122"/>
    </location>
</feature>
<feature type="transmembrane region" description="Helical" evidence="14">
    <location>
        <begin position="1112"/>
        <end position="1138"/>
    </location>
</feature>
<sequence>MEYASEQQMLLSSGSFTGRRPLQQLGSDYLSATATGRQPLCGNREGWGPMSPFRYDFTPCFIDVWIAIVAVGGLVLGLGSVWFLRKKKPIATGVKDLPFFLKQSLLAAFIADVVAQLVIQFINYGPIAFGDFRVWTTVLTIASGCVIFAIQWLEQSRLRYAHGVVLFYWLLLIIASVVKLRSLVSQQLYAKSLPYFIVYCVGTGLAVGVFLIEWLWPRNTRDSRYDAIEEEEEECPMEYASVFSCLTFDWMTPLMRRGYKIFLTENDLWGLAKQDQTKRTGSAFDDAWQKELKYRPNKPSLWIAMFRAYGGPYMVAAIFKSINDVTQYIQPQLLRFLIAFVASYQTQRPQPVVQGAAIAFAMFACATLQTTMVHQYFQRAFEAGMRIKGGLASAIYRKSLKLSNEGRASKTTGDIVNYMAVDAQRLQDLTQWAQQAWSAPFQIIICMVSLYNLVGWSMLAGVAVMIIMMPVQGFTAKLMKSMQKKQMKNKDARSRLINEIINNMKAIKLYAWGQAFMNKLNHVRNDQELKNLRKIGATQAVANFTWSSAPFFVSCSTFTVFVLTQDRPLTTDIVFPALALFNLLTFPLAVLPMVITSIVEATVAVGRITDFLCAEELQSDAVTIGPAPQAYGEESVIIRRGTFSWDRHEDRLALKDIDFTAYKGQLTCIVGRVGSGKSSLLQSMLGDLYKVAGTAEIRGTVAYASQQTWILNATVKENIVFFYRYDSDFYEKTIKACSLVDDFAQLPDGDETVVGERGISLSGGQKARVSLARAVYARADIYLLDDVLSAVDSHVGKHIMENVLGPRGLLSSKTRVLATNAIAVLQQASYITLLKDGQVVEKGTYRELSAMGGSVSEMLRTAGQDGNGSGSGSSSGSASETSTVIEAPVDSQTKEEIEESQERVPELAPIKAGASAPSKPRSSSMATLRRASTASFRGPRGKLTDEEIAGNSRSRQTKEFIEQGKVKWSVYGEYARENNLVAVAFYLFTLLTSQAASMGGSVWLKEWSEANQKTGLNKNIGMFIGIYFAFGIGSSLLNVAQTLILWIFCSIEASRKLHERMANAIFRSPMSFFDTTPTGRILNRFSSDIYKVDEVLARSFNQLFVNAAKSSFTLVIISVTVPAFTALIIPLGLMYYWIQRYYLRTSRELKRLDSVSRSPIYAHFQESLGGVSTIRAFRQQDRFELENEWRVDANLKAYFPSVSANRWLAVRLEFIGAFVILAAAGFVVIAKAGGSPLGPGMVGLSMSYALQITGALNWIVRQTVEVETNIVAVERVLEYARLPSEAPEIIPNKRAPVAWPSKGELDFVNYSTRYREGLDLVLKNINLDIKSHEKIGVVGRTGAGKSSLTLALFRLIEPATGHIDIDNLDTSSIGLLDLRRRLAIIPQDAALFEGSVRDNLDPAHVHDDTELWSVLDHARLKDHVASMDGGLEAQINEGDAQAVSKTGFHRRTTWEGCPYVGVRLPAVIHENGMTCRRASVSGASWNPMCIRDPPSSLNPASDAGHADIVFLGSNLSQGQRQLVNLARAMLTPSNILVLDEATAAVDIETDAMIQRTLRSPLFANKTIITVAHRLNTILDSDRVVVLDKGEVAEFDTPSALFKKQGLFYNLMQQAGLEVE</sequence>
<keyword evidence="11 14" id="KW-1133">Transmembrane helix</keyword>
<dbReference type="Pfam" id="PF00664">
    <property type="entry name" value="ABC_membrane"/>
    <property type="match status" value="2"/>
</dbReference>
<dbReference type="Proteomes" id="UP000887229">
    <property type="component" value="Unassembled WGS sequence"/>
</dbReference>
<dbReference type="Pfam" id="PF24357">
    <property type="entry name" value="TMD0_ABC"/>
    <property type="match status" value="1"/>
</dbReference>
<evidence type="ECO:0000256" key="6">
    <source>
        <dbReference type="ARBA" id="ARBA00022692"/>
    </source>
</evidence>
<feature type="domain" description="ABC transmembrane type-1" evidence="16">
    <location>
        <begin position="984"/>
        <end position="1268"/>
    </location>
</feature>
<dbReference type="SMART" id="SM00382">
    <property type="entry name" value="AAA"/>
    <property type="match status" value="2"/>
</dbReference>
<feature type="transmembrane region" description="Helical" evidence="14">
    <location>
        <begin position="356"/>
        <end position="377"/>
    </location>
</feature>
<keyword evidence="8" id="KW-0547">Nucleotide-binding</keyword>
<dbReference type="CDD" id="cd03244">
    <property type="entry name" value="ABCC_MRP_domain2"/>
    <property type="match status" value="1"/>
</dbReference>
<feature type="transmembrane region" description="Helical" evidence="14">
    <location>
        <begin position="165"/>
        <end position="184"/>
    </location>
</feature>
<dbReference type="SUPFAM" id="SSF90123">
    <property type="entry name" value="ABC transporter transmembrane region"/>
    <property type="match status" value="2"/>
</dbReference>
<dbReference type="GeneID" id="70297936"/>
<dbReference type="InterPro" id="IPR017871">
    <property type="entry name" value="ABC_transporter-like_CS"/>
</dbReference>
<gene>
    <name evidence="17" type="ORF">F5Z01DRAFT_750856</name>
</gene>
<evidence type="ECO:0000259" key="16">
    <source>
        <dbReference type="PROSITE" id="PS50929"/>
    </source>
</evidence>
<feature type="domain" description="ABC transporter" evidence="15">
    <location>
        <begin position="638"/>
        <end position="861"/>
    </location>
</feature>
<evidence type="ECO:0000256" key="8">
    <source>
        <dbReference type="ARBA" id="ARBA00022741"/>
    </source>
</evidence>
<evidence type="ECO:0000256" key="14">
    <source>
        <dbReference type="SAM" id="Phobius"/>
    </source>
</evidence>
<feature type="transmembrane region" description="Helical" evidence="14">
    <location>
        <begin position="134"/>
        <end position="153"/>
    </location>
</feature>